<evidence type="ECO:0000259" key="1">
    <source>
        <dbReference type="Pfam" id="PF00089"/>
    </source>
</evidence>
<sequence>MRKICGYSTELQTPVNVGRRLTVILYTVFFRAQGFNCTVTCGKAASSISDGCGVSQSSKELVGGAQVPNQNKYPWMVHITDANGQLFFGGSLINDRYVLTSARQVKL</sequence>
<dbReference type="GO" id="GO:0004252">
    <property type="term" value="F:serine-type endopeptidase activity"/>
    <property type="evidence" value="ECO:0007669"/>
    <property type="project" value="InterPro"/>
</dbReference>
<dbReference type="Pfam" id="PF00089">
    <property type="entry name" value="Trypsin"/>
    <property type="match status" value="1"/>
</dbReference>
<feature type="domain" description="Peptidase S1" evidence="1">
    <location>
        <begin position="62"/>
        <end position="102"/>
    </location>
</feature>
<reference evidence="2" key="1">
    <citation type="submission" date="2020-11" db="EMBL/GenBank/DDBJ databases">
        <authorList>
            <person name="Tran Van P."/>
        </authorList>
    </citation>
    <scope>NUCLEOTIDE SEQUENCE</scope>
</reference>
<keyword evidence="3" id="KW-1185">Reference proteome</keyword>
<dbReference type="SUPFAM" id="SSF50494">
    <property type="entry name" value="Trypsin-like serine proteases"/>
    <property type="match status" value="1"/>
</dbReference>
<accession>A0A7R9AHG3</accession>
<proteinExistence type="predicted"/>
<feature type="non-terminal residue" evidence="2">
    <location>
        <position position="1"/>
    </location>
</feature>
<evidence type="ECO:0000313" key="3">
    <source>
        <dbReference type="Proteomes" id="UP000677054"/>
    </source>
</evidence>
<name>A0A7R9AHG3_9CRUS</name>
<dbReference type="InterPro" id="IPR009003">
    <property type="entry name" value="Peptidase_S1_PA"/>
</dbReference>
<dbReference type="EMBL" id="LR908147">
    <property type="protein sequence ID" value="CAD7254269.1"/>
    <property type="molecule type" value="Genomic_DNA"/>
</dbReference>
<dbReference type="InterPro" id="IPR001254">
    <property type="entry name" value="Trypsin_dom"/>
</dbReference>
<dbReference type="InterPro" id="IPR043504">
    <property type="entry name" value="Peptidase_S1_PA_chymotrypsin"/>
</dbReference>
<dbReference type="Proteomes" id="UP000677054">
    <property type="component" value="Unassembled WGS sequence"/>
</dbReference>
<dbReference type="Gene3D" id="2.40.10.10">
    <property type="entry name" value="Trypsin-like serine proteases"/>
    <property type="match status" value="1"/>
</dbReference>
<gene>
    <name evidence="2" type="ORF">DSTB1V02_LOCUS14015</name>
</gene>
<dbReference type="OrthoDB" id="6380950at2759"/>
<protein>
    <recommendedName>
        <fullName evidence="1">Peptidase S1 domain-containing protein</fullName>
    </recommendedName>
</protein>
<dbReference type="EMBL" id="CAJPEV010008629">
    <property type="protein sequence ID" value="CAG0905364.1"/>
    <property type="molecule type" value="Genomic_DNA"/>
</dbReference>
<evidence type="ECO:0000313" key="2">
    <source>
        <dbReference type="EMBL" id="CAD7254269.1"/>
    </source>
</evidence>
<dbReference type="GO" id="GO:0006508">
    <property type="term" value="P:proteolysis"/>
    <property type="evidence" value="ECO:0007669"/>
    <property type="project" value="InterPro"/>
</dbReference>
<organism evidence="2">
    <name type="scientific">Darwinula stevensoni</name>
    <dbReference type="NCBI Taxonomy" id="69355"/>
    <lineage>
        <taxon>Eukaryota</taxon>
        <taxon>Metazoa</taxon>
        <taxon>Ecdysozoa</taxon>
        <taxon>Arthropoda</taxon>
        <taxon>Crustacea</taxon>
        <taxon>Oligostraca</taxon>
        <taxon>Ostracoda</taxon>
        <taxon>Podocopa</taxon>
        <taxon>Podocopida</taxon>
        <taxon>Darwinulocopina</taxon>
        <taxon>Darwinuloidea</taxon>
        <taxon>Darwinulidae</taxon>
        <taxon>Darwinula</taxon>
    </lineage>
</organism>
<dbReference type="AlphaFoldDB" id="A0A7R9AHG3"/>